<sequence length="90" mass="9947">MAFMSTLFGCGPLTHVVRLKRRQDLGHYSSLAVAITLLFLLPININHITPSTSVHDSLASHIILLNRFKLKQTPRTLEASHSRTGPSSNV</sequence>
<organism evidence="1 2">
    <name type="scientific">Pseudovirgaria hyperparasitica</name>
    <dbReference type="NCBI Taxonomy" id="470096"/>
    <lineage>
        <taxon>Eukaryota</taxon>
        <taxon>Fungi</taxon>
        <taxon>Dikarya</taxon>
        <taxon>Ascomycota</taxon>
        <taxon>Pezizomycotina</taxon>
        <taxon>Dothideomycetes</taxon>
        <taxon>Dothideomycetes incertae sedis</taxon>
        <taxon>Acrospermales</taxon>
        <taxon>Acrospermaceae</taxon>
        <taxon>Pseudovirgaria</taxon>
    </lineage>
</organism>
<proteinExistence type="predicted"/>
<reference evidence="1" key="1">
    <citation type="journal article" date="2020" name="Stud. Mycol.">
        <title>101 Dothideomycetes genomes: a test case for predicting lifestyles and emergence of pathogens.</title>
        <authorList>
            <person name="Haridas S."/>
            <person name="Albert R."/>
            <person name="Binder M."/>
            <person name="Bloem J."/>
            <person name="Labutti K."/>
            <person name="Salamov A."/>
            <person name="Andreopoulos B."/>
            <person name="Baker S."/>
            <person name="Barry K."/>
            <person name="Bills G."/>
            <person name="Bluhm B."/>
            <person name="Cannon C."/>
            <person name="Castanera R."/>
            <person name="Culley D."/>
            <person name="Daum C."/>
            <person name="Ezra D."/>
            <person name="Gonzalez J."/>
            <person name="Henrissat B."/>
            <person name="Kuo A."/>
            <person name="Liang C."/>
            <person name="Lipzen A."/>
            <person name="Lutzoni F."/>
            <person name="Magnuson J."/>
            <person name="Mondo S."/>
            <person name="Nolan M."/>
            <person name="Ohm R."/>
            <person name="Pangilinan J."/>
            <person name="Park H.-J."/>
            <person name="Ramirez L."/>
            <person name="Alfaro M."/>
            <person name="Sun H."/>
            <person name="Tritt A."/>
            <person name="Yoshinaga Y."/>
            <person name="Zwiers L.-H."/>
            <person name="Turgeon B."/>
            <person name="Goodwin S."/>
            <person name="Spatafora J."/>
            <person name="Crous P."/>
            <person name="Grigoriev I."/>
        </authorList>
    </citation>
    <scope>NUCLEOTIDE SEQUENCE</scope>
    <source>
        <strain evidence="1">CBS 121739</strain>
    </source>
</reference>
<keyword evidence="2" id="KW-1185">Reference proteome</keyword>
<evidence type="ECO:0000313" key="1">
    <source>
        <dbReference type="EMBL" id="KAF2754956.1"/>
    </source>
</evidence>
<name>A0A6A6VYP4_9PEZI</name>
<dbReference type="Proteomes" id="UP000799437">
    <property type="component" value="Unassembled WGS sequence"/>
</dbReference>
<protein>
    <submittedName>
        <fullName evidence="1">Uncharacterized protein</fullName>
    </submittedName>
</protein>
<dbReference type="EMBL" id="ML996578">
    <property type="protein sequence ID" value="KAF2754956.1"/>
    <property type="molecule type" value="Genomic_DNA"/>
</dbReference>
<dbReference type="RefSeq" id="XP_033597407.1">
    <property type="nucleotide sequence ID" value="XM_033747398.1"/>
</dbReference>
<dbReference type="AlphaFoldDB" id="A0A6A6VYP4"/>
<evidence type="ECO:0000313" key="2">
    <source>
        <dbReference type="Proteomes" id="UP000799437"/>
    </source>
</evidence>
<accession>A0A6A6VYP4</accession>
<gene>
    <name evidence="1" type="ORF">EJ05DRAFT_503272</name>
</gene>
<dbReference type="GeneID" id="54488452"/>